<accession>A0A927KY67</accession>
<dbReference type="SMART" id="SM00382">
    <property type="entry name" value="AAA"/>
    <property type="match status" value="1"/>
</dbReference>
<evidence type="ECO:0000259" key="2">
    <source>
        <dbReference type="SMART" id="SM00382"/>
    </source>
</evidence>
<dbReference type="AlphaFoldDB" id="A0A927KY67"/>
<dbReference type="Pfam" id="PF13479">
    <property type="entry name" value="AAA_24"/>
    <property type="match status" value="1"/>
</dbReference>
<dbReference type="SUPFAM" id="SSF52540">
    <property type="entry name" value="P-loop containing nucleoside triphosphate hydrolases"/>
    <property type="match status" value="1"/>
</dbReference>
<proteinExistence type="predicted"/>
<feature type="region of interest" description="Disordered" evidence="1">
    <location>
        <begin position="180"/>
        <end position="201"/>
    </location>
</feature>
<dbReference type="RefSeq" id="WP_192358899.1">
    <property type="nucleotide sequence ID" value="NZ_CP119182.1"/>
</dbReference>
<gene>
    <name evidence="3" type="ORF">IHE70_01350</name>
</gene>
<feature type="domain" description="AAA+ ATPase" evidence="2">
    <location>
        <begin position="35"/>
        <end position="195"/>
    </location>
</feature>
<name>A0A927KY67_9ACTN</name>
<keyword evidence="3" id="KW-0067">ATP-binding</keyword>
<dbReference type="InterPro" id="IPR027417">
    <property type="entry name" value="P-loop_NTPase"/>
</dbReference>
<organism evidence="3 4">
    <name type="scientific">Streptomyces caniscabiei</name>
    <dbReference type="NCBI Taxonomy" id="2746961"/>
    <lineage>
        <taxon>Bacteria</taxon>
        <taxon>Bacillati</taxon>
        <taxon>Actinomycetota</taxon>
        <taxon>Actinomycetes</taxon>
        <taxon>Kitasatosporales</taxon>
        <taxon>Streptomycetaceae</taxon>
        <taxon>Streptomyces</taxon>
    </lineage>
</organism>
<evidence type="ECO:0000313" key="3">
    <source>
        <dbReference type="EMBL" id="MBD9721909.1"/>
    </source>
</evidence>
<sequence>MSRISDHLNDRQQASAGIDVGDGDFTFAPATREKIKARLALMGVSGAGKTYTGLQMARGFGERFAVIDTERGSASKYAGVHGLQFDTLQLRRFDPRDLIKALAAAANAGYGTVLIDSLTHFWSGTEGTLEQVDRAAKSRYGNNTFGGWKEGTPLQNAMVDALLSFPGHVIATMRSHTEWSLERNDRGQLEPQRKGTRPEQRKGIEYEFDVVGLMDTDNTLTVIKSRCPQLHAARIARPDGGAVAKTMLTWLNDGAAGVDPAEYIDRATVAELAPEELRQLADEVESRGLQATPMLAPDGRATVLGDYIRARITEPKPQQ</sequence>
<comment type="caution">
    <text evidence="3">The sequence shown here is derived from an EMBL/GenBank/DDBJ whole genome shotgun (WGS) entry which is preliminary data.</text>
</comment>
<dbReference type="InterPro" id="IPR003593">
    <property type="entry name" value="AAA+_ATPase"/>
</dbReference>
<dbReference type="Gene3D" id="3.40.50.300">
    <property type="entry name" value="P-loop containing nucleotide triphosphate hydrolases"/>
    <property type="match status" value="1"/>
</dbReference>
<dbReference type="EMBL" id="JACYXT010000001">
    <property type="protein sequence ID" value="MBD9721909.1"/>
    <property type="molecule type" value="Genomic_DNA"/>
</dbReference>
<dbReference type="GeneID" id="79929279"/>
<dbReference type="GO" id="GO:0005524">
    <property type="term" value="F:ATP binding"/>
    <property type="evidence" value="ECO:0007669"/>
    <property type="project" value="UniProtKB-KW"/>
</dbReference>
<reference evidence="3" key="1">
    <citation type="submission" date="2020-09" db="EMBL/GenBank/DDBJ databases">
        <title>Streptomyces canutascabiei sp. nov., which causes potato common scab and is distributed across the world.</title>
        <authorList>
            <person name="Nguyen H.P."/>
            <person name="Weisberg A.J."/>
            <person name="Chang J.H."/>
            <person name="Clarke C.R."/>
        </authorList>
    </citation>
    <scope>NUCLEOTIDE SEQUENCE</scope>
    <source>
        <strain evidence="3">ID-01-6.2a</strain>
    </source>
</reference>
<dbReference type="Proteomes" id="UP000661025">
    <property type="component" value="Unassembled WGS sequence"/>
</dbReference>
<keyword evidence="3" id="KW-0547">Nucleotide-binding</keyword>
<protein>
    <submittedName>
        <fullName evidence="3">ATP-binding protein</fullName>
    </submittedName>
</protein>
<evidence type="ECO:0000256" key="1">
    <source>
        <dbReference type="SAM" id="MobiDB-lite"/>
    </source>
</evidence>
<evidence type="ECO:0000313" key="4">
    <source>
        <dbReference type="Proteomes" id="UP000661025"/>
    </source>
</evidence>